<feature type="transmembrane region" description="Helical" evidence="6">
    <location>
        <begin position="139"/>
        <end position="161"/>
    </location>
</feature>
<dbReference type="RefSeq" id="WP_105025181.1">
    <property type="nucleotide sequence ID" value="NZ_MSCI01000002.1"/>
</dbReference>
<dbReference type="Proteomes" id="UP000238707">
    <property type="component" value="Unassembled WGS sequence"/>
</dbReference>
<comment type="subcellular location">
    <subcellularLocation>
        <location evidence="1">Cell membrane</location>
        <topology evidence="1">Multi-pass membrane protein</topology>
    </subcellularLocation>
</comment>
<feature type="transmembrane region" description="Helical" evidence="6">
    <location>
        <begin position="72"/>
        <end position="91"/>
    </location>
</feature>
<dbReference type="GO" id="GO:0005886">
    <property type="term" value="C:plasma membrane"/>
    <property type="evidence" value="ECO:0007669"/>
    <property type="project" value="UniProtKB-SubCell"/>
</dbReference>
<dbReference type="GO" id="GO:0033228">
    <property type="term" value="P:cysteine export across plasma membrane"/>
    <property type="evidence" value="ECO:0007669"/>
    <property type="project" value="TreeGrafter"/>
</dbReference>
<keyword evidence="4 6" id="KW-1133">Transmembrane helix</keyword>
<protein>
    <submittedName>
        <fullName evidence="7">Lysine transporter LysE</fullName>
    </submittedName>
</protein>
<dbReference type="Pfam" id="PF01810">
    <property type="entry name" value="LysE"/>
    <property type="match status" value="1"/>
</dbReference>
<comment type="caution">
    <text evidence="7">The sequence shown here is derived from an EMBL/GenBank/DDBJ whole genome shotgun (WGS) entry which is preliminary data.</text>
</comment>
<gene>
    <name evidence="7" type="ORF">BTO10_15745</name>
</gene>
<evidence type="ECO:0000256" key="1">
    <source>
        <dbReference type="ARBA" id="ARBA00004651"/>
    </source>
</evidence>
<evidence type="ECO:0000256" key="6">
    <source>
        <dbReference type="SAM" id="Phobius"/>
    </source>
</evidence>
<evidence type="ECO:0000256" key="2">
    <source>
        <dbReference type="ARBA" id="ARBA00022475"/>
    </source>
</evidence>
<keyword evidence="2" id="KW-1003">Cell membrane</keyword>
<evidence type="ECO:0000313" key="8">
    <source>
        <dbReference type="Proteomes" id="UP000238707"/>
    </source>
</evidence>
<dbReference type="EMBL" id="MSCI01000002">
    <property type="protein sequence ID" value="PQJ60788.1"/>
    <property type="molecule type" value="Genomic_DNA"/>
</dbReference>
<dbReference type="InterPro" id="IPR001123">
    <property type="entry name" value="LeuE-type"/>
</dbReference>
<keyword evidence="8" id="KW-1185">Reference proteome</keyword>
<accession>A0A2S7VFB5</accession>
<keyword evidence="3 6" id="KW-0812">Transmembrane</keyword>
<evidence type="ECO:0000256" key="3">
    <source>
        <dbReference type="ARBA" id="ARBA00022692"/>
    </source>
</evidence>
<dbReference type="PANTHER" id="PTHR30086:SF20">
    <property type="entry name" value="ARGININE EXPORTER PROTEIN ARGO-RELATED"/>
    <property type="match status" value="1"/>
</dbReference>
<feature type="transmembrane region" description="Helical" evidence="6">
    <location>
        <begin position="39"/>
        <end position="60"/>
    </location>
</feature>
<evidence type="ECO:0000313" key="7">
    <source>
        <dbReference type="EMBL" id="PQJ60788.1"/>
    </source>
</evidence>
<proteinExistence type="predicted"/>
<feature type="transmembrane region" description="Helical" evidence="6">
    <location>
        <begin position="173"/>
        <end position="195"/>
    </location>
</feature>
<dbReference type="AlphaFoldDB" id="A0A2S7VFB5"/>
<keyword evidence="5 6" id="KW-0472">Membrane</keyword>
<reference evidence="7 8" key="1">
    <citation type="submission" date="2016-12" db="EMBL/GenBank/DDBJ databases">
        <title>Diversity of luminous bacteria.</title>
        <authorList>
            <person name="Yoshizawa S."/>
            <person name="Kogure K."/>
        </authorList>
    </citation>
    <scope>NUCLEOTIDE SEQUENCE [LARGE SCALE GENOMIC DNA]</scope>
    <source>
        <strain evidence="7 8">LC2-408</strain>
    </source>
</reference>
<sequence length="196" mass="21572">MSVLIAMSVFSFSMSISPGPVNLIALTSGLNYGFWRSVPFVSGATIGFTLLLFLIGLGIGTLPSNYTQSLEYLSYFGCGFILYMGVKIFSVNPQGIKGAEFNDIPSFTQGIFMQWLNPKAWMACLAGCSAFNVHSSNEVLATFVGIYFLICYLCIGCWSFLGEKMSVYLKSKFRISIFNKVMGGMLCLIAIYLFII</sequence>
<name>A0A2S7VFB5_9VIBR</name>
<dbReference type="PANTHER" id="PTHR30086">
    <property type="entry name" value="ARGININE EXPORTER PROTEIN ARGO"/>
    <property type="match status" value="1"/>
</dbReference>
<organism evidence="7 8">
    <name type="scientific">Vibrio chagasii</name>
    <dbReference type="NCBI Taxonomy" id="170679"/>
    <lineage>
        <taxon>Bacteria</taxon>
        <taxon>Pseudomonadati</taxon>
        <taxon>Pseudomonadota</taxon>
        <taxon>Gammaproteobacteria</taxon>
        <taxon>Vibrionales</taxon>
        <taxon>Vibrionaceae</taxon>
        <taxon>Vibrio</taxon>
    </lineage>
</organism>
<evidence type="ECO:0000256" key="4">
    <source>
        <dbReference type="ARBA" id="ARBA00022989"/>
    </source>
</evidence>
<evidence type="ECO:0000256" key="5">
    <source>
        <dbReference type="ARBA" id="ARBA00023136"/>
    </source>
</evidence>
<dbReference type="GO" id="GO:0015171">
    <property type="term" value="F:amino acid transmembrane transporter activity"/>
    <property type="evidence" value="ECO:0007669"/>
    <property type="project" value="TreeGrafter"/>
</dbReference>